<dbReference type="Pfam" id="PF13280">
    <property type="entry name" value="WYL"/>
    <property type="match status" value="1"/>
</dbReference>
<dbReference type="PANTHER" id="PTHR34580">
    <property type="match status" value="1"/>
</dbReference>
<organism evidence="2 3">
    <name type="scientific">Ulvibacter litoralis</name>
    <dbReference type="NCBI Taxonomy" id="227084"/>
    <lineage>
        <taxon>Bacteria</taxon>
        <taxon>Pseudomonadati</taxon>
        <taxon>Bacteroidota</taxon>
        <taxon>Flavobacteriia</taxon>
        <taxon>Flavobacteriales</taxon>
        <taxon>Flavobacteriaceae</taxon>
        <taxon>Ulvibacter</taxon>
    </lineage>
</organism>
<evidence type="ECO:0000313" key="3">
    <source>
        <dbReference type="Proteomes" id="UP000199321"/>
    </source>
</evidence>
<dbReference type="EMBL" id="FNBA01000008">
    <property type="protein sequence ID" value="SDF19024.1"/>
    <property type="molecule type" value="Genomic_DNA"/>
</dbReference>
<accession>A0A1G7J2K5</accession>
<protein>
    <submittedName>
        <fullName evidence="2">WYL domain-containing protein</fullName>
    </submittedName>
</protein>
<gene>
    <name evidence="2" type="ORF">SAMN05421855_10852</name>
</gene>
<dbReference type="InterPro" id="IPR051534">
    <property type="entry name" value="CBASS_pafABC_assoc_protein"/>
</dbReference>
<evidence type="ECO:0000259" key="1">
    <source>
        <dbReference type="Pfam" id="PF13280"/>
    </source>
</evidence>
<proteinExistence type="predicted"/>
<dbReference type="InterPro" id="IPR026881">
    <property type="entry name" value="WYL_dom"/>
</dbReference>
<dbReference type="PROSITE" id="PS52050">
    <property type="entry name" value="WYL"/>
    <property type="match status" value="1"/>
</dbReference>
<sequence length="155" mass="18506">MAKTKDESLINEFNNAIDKVKAVLRSEEKSKADFLANRTFIGKNWQNEKTSNFLSVVQRALTNFNVLKIAYKKESDLEPILREIEPFAIYHSFSEDWIVVAWCRLRNEYRNFRIDRIKTIVNLPEKFVPHQMTMEEYGEIQRKKYLEVNSLHYKI</sequence>
<name>A0A1G7J2K5_9FLAO</name>
<dbReference type="STRING" id="227084.SAMN05421855_10852"/>
<dbReference type="Proteomes" id="UP000199321">
    <property type="component" value="Unassembled WGS sequence"/>
</dbReference>
<feature type="domain" description="WYL" evidence="1">
    <location>
        <begin position="53"/>
        <end position="120"/>
    </location>
</feature>
<dbReference type="AlphaFoldDB" id="A0A1G7J2K5"/>
<dbReference type="PANTHER" id="PTHR34580:SF1">
    <property type="entry name" value="PROTEIN PAFC"/>
    <property type="match status" value="1"/>
</dbReference>
<dbReference type="RefSeq" id="WP_229792646.1">
    <property type="nucleotide sequence ID" value="NZ_BMWO01000006.1"/>
</dbReference>
<evidence type="ECO:0000313" key="2">
    <source>
        <dbReference type="EMBL" id="SDF19024.1"/>
    </source>
</evidence>
<reference evidence="2 3" key="1">
    <citation type="submission" date="2016-10" db="EMBL/GenBank/DDBJ databases">
        <authorList>
            <person name="de Groot N.N."/>
        </authorList>
    </citation>
    <scope>NUCLEOTIDE SEQUENCE [LARGE SCALE GENOMIC DNA]</scope>
    <source>
        <strain evidence="2 3">DSM 16195</strain>
    </source>
</reference>
<keyword evidence="3" id="KW-1185">Reference proteome</keyword>